<gene>
    <name evidence="1" type="ORF">SCUD_LOCUS8575</name>
</gene>
<evidence type="ECO:0000313" key="2">
    <source>
        <dbReference type="Proteomes" id="UP000279833"/>
    </source>
</evidence>
<dbReference type="AlphaFoldDB" id="A0A183K0R3"/>
<evidence type="ECO:0000313" key="3">
    <source>
        <dbReference type="WBParaSite" id="SCUD_0000857501-mRNA-1"/>
    </source>
</evidence>
<protein>
    <submittedName>
        <fullName evidence="3">ANK_REP_REGION domain-containing protein</fullName>
    </submittedName>
</protein>
<evidence type="ECO:0000313" key="1">
    <source>
        <dbReference type="EMBL" id="VDP31495.1"/>
    </source>
</evidence>
<reference evidence="3" key="1">
    <citation type="submission" date="2016-06" db="UniProtKB">
        <authorList>
            <consortium name="WormBaseParasite"/>
        </authorList>
    </citation>
    <scope>IDENTIFICATION</scope>
</reference>
<dbReference type="Proteomes" id="UP000279833">
    <property type="component" value="Unassembled WGS sequence"/>
</dbReference>
<reference evidence="1 2" key="2">
    <citation type="submission" date="2018-11" db="EMBL/GenBank/DDBJ databases">
        <authorList>
            <consortium name="Pathogen Informatics"/>
        </authorList>
    </citation>
    <scope>NUCLEOTIDE SEQUENCE [LARGE SCALE GENOMIC DNA]</scope>
    <source>
        <strain evidence="1">Dakar</strain>
        <strain evidence="2">Dakar, Senegal</strain>
    </source>
</reference>
<dbReference type="WBParaSite" id="SCUD_0000857501-mRNA-1">
    <property type="protein sequence ID" value="SCUD_0000857501-mRNA-1"/>
    <property type="gene ID" value="SCUD_0000857501"/>
</dbReference>
<dbReference type="EMBL" id="UZAK01032811">
    <property type="protein sequence ID" value="VDP31495.1"/>
    <property type="molecule type" value="Genomic_DNA"/>
</dbReference>
<sequence>MVFLGLFDSDFHNMSGRNALHHGVVGDPETAVVLCCINKKLVMVADSKFQTPVHYALDPTRSACHKFLAALYHDVIQSAKDSTDKLSENDVCLIIFNKFSQ</sequence>
<proteinExistence type="predicted"/>
<name>A0A183K0R3_9TREM</name>
<keyword evidence="2" id="KW-1185">Reference proteome</keyword>
<accession>A0A183K0R3</accession>
<organism evidence="3">
    <name type="scientific">Schistosoma curassoni</name>
    <dbReference type="NCBI Taxonomy" id="6186"/>
    <lineage>
        <taxon>Eukaryota</taxon>
        <taxon>Metazoa</taxon>
        <taxon>Spiralia</taxon>
        <taxon>Lophotrochozoa</taxon>
        <taxon>Platyhelminthes</taxon>
        <taxon>Trematoda</taxon>
        <taxon>Digenea</taxon>
        <taxon>Strigeidida</taxon>
        <taxon>Schistosomatoidea</taxon>
        <taxon>Schistosomatidae</taxon>
        <taxon>Schistosoma</taxon>
    </lineage>
</organism>